<reference evidence="3" key="1">
    <citation type="journal article" date="2019" name="ISME J.">
        <title>Evolution in action: habitat transition from sediment to the pelagial leads to genome streamlining in Methylophilaceae.</title>
        <authorList>
            <person name="Salcher M."/>
            <person name="Schaefle D."/>
            <person name="Kaspar M."/>
            <person name="Neuenschwander S.M."/>
            <person name="Ghai R."/>
        </authorList>
    </citation>
    <scope>NUCLEOTIDE SEQUENCE [LARGE SCALE GENOMIC DNA]</scope>
    <source>
        <strain evidence="3">MMS-M-51</strain>
    </source>
</reference>
<evidence type="ECO:0000313" key="3">
    <source>
        <dbReference type="Proteomes" id="UP000311008"/>
    </source>
</evidence>
<keyword evidence="3" id="KW-1185">Reference proteome</keyword>
<evidence type="ECO:0000256" key="1">
    <source>
        <dbReference type="SAM" id="MobiDB-lite"/>
    </source>
</evidence>
<gene>
    <name evidence="2" type="ORF">FIU01_01355</name>
</gene>
<protein>
    <submittedName>
        <fullName evidence="2">Uncharacterized protein</fullName>
    </submittedName>
</protein>
<dbReference type="KEGG" id="mmec:FIU01_01355"/>
<dbReference type="AlphaFoldDB" id="A0A5B8CPW3"/>
<proteinExistence type="predicted"/>
<accession>A0A5B8CPW3</accession>
<evidence type="ECO:0000313" key="2">
    <source>
        <dbReference type="EMBL" id="QDC43301.1"/>
    </source>
</evidence>
<name>A0A5B8CPW3_9PROT</name>
<dbReference type="RefSeq" id="WP_140002225.1">
    <property type="nucleotide sequence ID" value="NZ_CP040946.1"/>
</dbReference>
<organism evidence="2 3">
    <name type="scientific">Methylophilus medardicus</name>
    <dbReference type="NCBI Taxonomy" id="2588534"/>
    <lineage>
        <taxon>Bacteria</taxon>
        <taxon>Pseudomonadati</taxon>
        <taxon>Pseudomonadota</taxon>
        <taxon>Betaproteobacteria</taxon>
        <taxon>Nitrosomonadales</taxon>
        <taxon>Methylophilaceae</taxon>
        <taxon>Methylophilus</taxon>
    </lineage>
</organism>
<feature type="region of interest" description="Disordered" evidence="1">
    <location>
        <begin position="1"/>
        <end position="37"/>
    </location>
</feature>
<sequence length="83" mass="9740">MHIVNQNNLFVKPNTKHRQSKHTAASRTPLDQDPPQMVEDKRKTVYGHTMADVEKQILDWQDEMRAERDQRNRFIVAADAANR</sequence>
<dbReference type="Proteomes" id="UP000311008">
    <property type="component" value="Chromosome"/>
</dbReference>
<dbReference type="EMBL" id="CP040946">
    <property type="protein sequence ID" value="QDC43301.1"/>
    <property type="molecule type" value="Genomic_DNA"/>
</dbReference>